<keyword evidence="3" id="KW-1185">Reference proteome</keyword>
<dbReference type="OrthoDB" id="9758307at2"/>
<dbReference type="SUPFAM" id="SSF64518">
    <property type="entry name" value="Phase 1 flagellin"/>
    <property type="match status" value="1"/>
</dbReference>
<dbReference type="GO" id="GO:0009424">
    <property type="term" value="C:bacterial-type flagellum hook"/>
    <property type="evidence" value="ECO:0007669"/>
    <property type="project" value="InterPro"/>
</dbReference>
<dbReference type="InterPro" id="IPR001029">
    <property type="entry name" value="Flagellin_N"/>
</dbReference>
<dbReference type="InterPro" id="IPR013384">
    <property type="entry name" value="Flagell_FlgL"/>
</dbReference>
<dbReference type="GO" id="GO:0005198">
    <property type="term" value="F:structural molecule activity"/>
    <property type="evidence" value="ECO:0007669"/>
    <property type="project" value="InterPro"/>
</dbReference>
<feature type="domain" description="Flagellin N-terminal" evidence="1">
    <location>
        <begin position="3"/>
        <end position="140"/>
    </location>
</feature>
<dbReference type="InterPro" id="IPR001492">
    <property type="entry name" value="Flagellin"/>
</dbReference>
<dbReference type="FunCoup" id="S0EZ12">
    <property type="interactions" value="42"/>
</dbReference>
<accession>S0EZ12</accession>
<dbReference type="PANTHER" id="PTHR42792">
    <property type="entry name" value="FLAGELLIN"/>
    <property type="match status" value="1"/>
</dbReference>
<dbReference type="NCBIfam" id="TIGR02550">
    <property type="entry name" value="flagell_flgL"/>
    <property type="match status" value="1"/>
</dbReference>
<reference evidence="3" key="1">
    <citation type="submission" date="2013-03" db="EMBL/GenBank/DDBJ databases">
        <title>Genome sequence of Chthonomonas calidirosea, the first sequenced genome from the Armatimonadetes phylum (formally candidate division OP10).</title>
        <authorList>
            <person name="Lee K.C.Y."/>
            <person name="Morgan X.C."/>
            <person name="Dunfield P.F."/>
            <person name="Tamas I."/>
            <person name="Houghton K.M."/>
            <person name="Vyssotski M."/>
            <person name="Ryan J.L.J."/>
            <person name="Lagutin K."/>
            <person name="McDonald I.R."/>
            <person name="Stott M.B."/>
        </authorList>
    </citation>
    <scope>NUCLEOTIDE SEQUENCE [LARGE SCALE GENOMIC DNA]</scope>
    <source>
        <strain evidence="3">DSM 23976 / ICMP 18418 / T49</strain>
    </source>
</reference>
<evidence type="ECO:0000313" key="2">
    <source>
        <dbReference type="EMBL" id="CCW35892.1"/>
    </source>
</evidence>
<protein>
    <submittedName>
        <fullName evidence="2">Flagellar hook-associated protein 3</fullName>
    </submittedName>
</protein>
<dbReference type="Gene3D" id="1.20.1330.10">
    <property type="entry name" value="f41 fragment of flagellin, N-terminal domain"/>
    <property type="match status" value="1"/>
</dbReference>
<dbReference type="STRING" id="454171.CP488_02005"/>
<organism evidence="2 3">
    <name type="scientific">Chthonomonas calidirosea (strain DSM 23976 / ICMP 18418 / T49)</name>
    <dbReference type="NCBI Taxonomy" id="1303518"/>
    <lineage>
        <taxon>Bacteria</taxon>
        <taxon>Bacillati</taxon>
        <taxon>Armatimonadota</taxon>
        <taxon>Chthonomonadia</taxon>
        <taxon>Chthonomonadales</taxon>
        <taxon>Chthonomonadaceae</taxon>
        <taxon>Chthonomonas</taxon>
    </lineage>
</organism>
<sequence>MRISTQQIVQDTILGVEDAYSRFGVAEKQVSTGKRINQPSDDPVGTGEVLKLQQLNSQINQYNNIIDLAVNFLSTTDSALSSTNNLLQQARTIALQAANSSLDDSARANLANQIGQIITQVISLGNSSYEGRYIFAGQRTKTAPLAQTPSGFVYSGGSAATGDGNISLDVNVGESVTINVTGDQVFMPILSTLKSLQDDIANGQLSTISNVDVANIDTQLGNLLSVRAGVGAKIDMLNGEKLRNEQVSIGNTSLLSQVQDTDMAQGMVDLQTAQTAYQAALMATAHTYQYSLLDFLR</sequence>
<dbReference type="PANTHER" id="PTHR42792:SF1">
    <property type="entry name" value="FLAGELLAR HOOK-ASSOCIATED PROTEIN 3"/>
    <property type="match status" value="1"/>
</dbReference>
<name>S0EZ12_CHTCT</name>
<dbReference type="InParanoid" id="S0EZ12"/>
<dbReference type="PATRIC" id="fig|1303518.3.peg.2153"/>
<keyword evidence="2" id="KW-0966">Cell projection</keyword>
<dbReference type="EMBL" id="HF951689">
    <property type="protein sequence ID" value="CCW35892.1"/>
    <property type="molecule type" value="Genomic_DNA"/>
</dbReference>
<proteinExistence type="predicted"/>
<evidence type="ECO:0000313" key="3">
    <source>
        <dbReference type="Proteomes" id="UP000014227"/>
    </source>
</evidence>
<keyword evidence="2" id="KW-0282">Flagellum</keyword>
<gene>
    <name evidence="2" type="ORF">CCALI_02085</name>
</gene>
<dbReference type="Pfam" id="PF00669">
    <property type="entry name" value="Flagellin_N"/>
    <property type="match status" value="1"/>
</dbReference>
<dbReference type="AlphaFoldDB" id="S0EZ12"/>
<dbReference type="Proteomes" id="UP000014227">
    <property type="component" value="Chromosome I"/>
</dbReference>
<dbReference type="KEGG" id="ccz:CCALI_02085"/>
<dbReference type="GO" id="GO:0071973">
    <property type="term" value="P:bacterial-type flagellum-dependent cell motility"/>
    <property type="evidence" value="ECO:0007669"/>
    <property type="project" value="InterPro"/>
</dbReference>
<dbReference type="HOGENOM" id="CLU_024437_2_1_0"/>
<evidence type="ECO:0000259" key="1">
    <source>
        <dbReference type="Pfam" id="PF00669"/>
    </source>
</evidence>
<dbReference type="eggNOG" id="COG1344">
    <property type="taxonomic scope" value="Bacteria"/>
</dbReference>
<dbReference type="RefSeq" id="WP_016483416.1">
    <property type="nucleotide sequence ID" value="NC_021487.1"/>
</dbReference>
<keyword evidence="2" id="KW-0969">Cilium</keyword>